<evidence type="ECO:0008006" key="4">
    <source>
        <dbReference type="Google" id="ProtNLM"/>
    </source>
</evidence>
<keyword evidence="3" id="KW-1185">Reference proteome</keyword>
<reference evidence="2 3" key="2">
    <citation type="submission" date="2024-01" db="EMBL/GenBank/DDBJ databases">
        <title>Comparative genomics of Cryptococcus and Kwoniella reveals pathogenesis evolution and contrasting modes of karyotype evolution via chromosome fusion or intercentromeric recombination.</title>
        <authorList>
            <person name="Coelho M.A."/>
            <person name="David-Palma M."/>
            <person name="Shea T."/>
            <person name="Bowers K."/>
            <person name="Mcginley-Smith S."/>
            <person name="Mohammad A.W."/>
            <person name="Gnirke A."/>
            <person name="Yurkov A.M."/>
            <person name="Nowrousian M."/>
            <person name="Sun S."/>
            <person name="Cuomo C.A."/>
            <person name="Heitman J."/>
        </authorList>
    </citation>
    <scope>NUCLEOTIDE SEQUENCE [LARGE SCALE GENOMIC DNA]</scope>
    <source>
        <strain evidence="2 3">IND107</strain>
    </source>
</reference>
<dbReference type="RefSeq" id="XP_066611311.1">
    <property type="nucleotide sequence ID" value="XM_066760550.1"/>
</dbReference>
<feature type="region of interest" description="Disordered" evidence="1">
    <location>
        <begin position="1032"/>
        <end position="1053"/>
    </location>
</feature>
<name>A0ABR3BJZ0_9TREE</name>
<feature type="region of interest" description="Disordered" evidence="1">
    <location>
        <begin position="1356"/>
        <end position="1402"/>
    </location>
</feature>
<feature type="region of interest" description="Disordered" evidence="1">
    <location>
        <begin position="42"/>
        <end position="153"/>
    </location>
</feature>
<feature type="compositionally biased region" description="Basic and acidic residues" evidence="1">
    <location>
        <begin position="581"/>
        <end position="594"/>
    </location>
</feature>
<feature type="compositionally biased region" description="Basic and acidic residues" evidence="1">
    <location>
        <begin position="563"/>
        <end position="574"/>
    </location>
</feature>
<feature type="compositionally biased region" description="Polar residues" evidence="1">
    <location>
        <begin position="1120"/>
        <end position="1130"/>
    </location>
</feature>
<reference evidence="3" key="1">
    <citation type="submission" date="2015-01" db="EMBL/GenBank/DDBJ databases">
        <title>The Genome Sequence of Cryptococcus gattii MMRL2647.</title>
        <authorList>
            <consortium name="The Broad Institute Genomics Platform"/>
            <person name="Cuomo C."/>
            <person name="Litvintseva A."/>
            <person name="Chen Y."/>
            <person name="Heitman J."/>
            <person name="Sun S."/>
            <person name="Springer D."/>
            <person name="Dromer F."/>
            <person name="Young S."/>
            <person name="Zeng Q."/>
            <person name="Gargeya S."/>
            <person name="Abouelleil A."/>
            <person name="Alvarado L."/>
            <person name="Chapman S.B."/>
            <person name="Gainer-Dewar J."/>
            <person name="Goldberg J."/>
            <person name="Griggs A."/>
            <person name="Gujja S."/>
            <person name="Hansen M."/>
            <person name="Howarth C."/>
            <person name="Imamovic A."/>
            <person name="Larimer J."/>
            <person name="Murphy C."/>
            <person name="Naylor J."/>
            <person name="Pearson M."/>
            <person name="Priest M."/>
            <person name="Roberts A."/>
            <person name="Saif S."/>
            <person name="Shea T."/>
            <person name="Sykes S."/>
            <person name="Wortman J."/>
            <person name="Nusbaum C."/>
            <person name="Birren B."/>
        </authorList>
    </citation>
    <scope>NUCLEOTIDE SEQUENCE [LARGE SCALE GENOMIC DNA]</scope>
    <source>
        <strain evidence="3">IND107</strain>
    </source>
</reference>
<feature type="compositionally biased region" description="Basic and acidic residues" evidence="1">
    <location>
        <begin position="197"/>
        <end position="228"/>
    </location>
</feature>
<feature type="compositionally biased region" description="Polar residues" evidence="1">
    <location>
        <begin position="373"/>
        <end position="392"/>
    </location>
</feature>
<sequence>MVIRIKTETGSVSTSLIILTIIRRKHKIGLCRNSNLLRALEASSQQNQAGPRNQVSKGMPSSSPTKTSTSSLSLDSVHSGRSSPSIDSNHSQQTHNAAKSGSFETQNQTPVYTPTRDQPSSLRFPPEQRASQSPPVVNLRQNPHQQLNTSPSSLSMLPTGFASLHVGIGSPKLEFGRDWPGTGRRQRESSLGPEAVENDRLMRELAVREHRRMEESGSGRENGERGGYVDKVSGLPSPPGTESDIAPPVEANHSLSRNGDNASARYEQQTSPHQQSEYQSPPSRRVPPSSSSHHLSRRTSSYSGSSTTHTPESTARQSHARQSPSPHKSSAASMSMSRSGSSRSAARRSGSVSEQRRAEIFGGSRESPPLELSKSQSHNANQTFGSNGSPSSPKRRAGPPQLDLSPSSYSQGYCSETNGTSKAQFPPVAYSNKIRESVHRLGSSSPHPQSAETVKPSAQGDDDLEQKQRGRRQSQGEIMDEKIKEVEEKIAHVRVSPRKRQSIDVTSSTTATPLRENVRNYTPHSYDDGGRLQGTEASPSAASPHVGRSMTRSMDLETAMEMVNRDSPLKHESYEHEDEEERMKSGERSGDSGRSRPRKALPADFRNGSFFTPNAQKTASSQLSNDPAPSTRSRLRQMIDSPAHHHSPSPLSSRFSTTSRLAREYDPVRSPSRASHRIEGLERSSTVSAFRVRDPSGYAQRGWSQSLSGLPHSTDAGLDQRGLPRELDRYLPESVLDSPGNRSRYHERTSTVPNNATDQEKGGKVRRGVSMLISERDLANANLDLNRRFNAIAPGDSVSVIGIKSERDTGKEKEKDPLDVIRRLEEQRAESKRRWEHMPRSSTSMSSMRDIYRNPYPRMIPASVDIIRHRRSMEHDAPASPLYGRGGGSRLSMLGPRGLPMPATEPRQKRSYTSLGGRSSATLSLASSSEHGRLLFDAYRSLESKLSQDGLSTEVLGPLGSAAKASESVNTVLQTALNLVKQISLDAVMDEDSTKVREGHKALTSLLREAGRASDQNVRDMTRVMLELPKLLRHSNGHGMPPSTSFGSVRPRRSESLAALLAHESPRHGSASVERPRRWTPSAASVYSEAGAYESSPLQNQFGTGTPRRSFDVLRASTSIGDSYSPLSARSSREGGRPGSAMSSLMNKVRNMGLTPKKGASSPKSELATIDQSPDQPPAPQVPMEPYALSPLPQSSSRSSLARSQSSHSSFSRSRSVSPEKASSAKSSPERLSANILKKKSSVASNHTVKASFPSLPSTSRGKPTTAISQVTAGDLTPETNAMLIHPRTTFGPEDEPNSPMSRFSFRSSHQRMGSRDEGGSENGDGEIDWMRERRDSGIESDAVSILEQNLVLAAKAREEGENRKMERGAEGKREEEGKTKRMTDRLKASLRRSSNKHSGDV</sequence>
<feature type="compositionally biased region" description="Polar residues" evidence="1">
    <location>
        <begin position="404"/>
        <end position="423"/>
    </location>
</feature>
<feature type="compositionally biased region" description="Low complexity" evidence="1">
    <location>
        <begin position="329"/>
        <end position="351"/>
    </location>
</feature>
<feature type="compositionally biased region" description="Basic and acidic residues" evidence="1">
    <location>
        <begin position="828"/>
        <end position="839"/>
    </location>
</feature>
<proteinExistence type="predicted"/>
<feature type="compositionally biased region" description="Polar residues" evidence="1">
    <location>
        <begin position="1299"/>
        <end position="1312"/>
    </location>
</feature>
<feature type="compositionally biased region" description="Polar residues" evidence="1">
    <location>
        <begin position="84"/>
        <end position="121"/>
    </location>
</feature>
<feature type="compositionally biased region" description="Polar residues" evidence="1">
    <location>
        <begin position="253"/>
        <end position="279"/>
    </location>
</feature>
<accession>A0ABR3BJZ0</accession>
<feature type="compositionally biased region" description="Low complexity" evidence="1">
    <location>
        <begin position="280"/>
        <end position="310"/>
    </location>
</feature>
<evidence type="ECO:0000313" key="3">
    <source>
        <dbReference type="Proteomes" id="UP000054399"/>
    </source>
</evidence>
<feature type="compositionally biased region" description="Low complexity" evidence="1">
    <location>
        <begin position="56"/>
        <end position="83"/>
    </location>
</feature>
<evidence type="ECO:0000256" key="1">
    <source>
        <dbReference type="SAM" id="MobiDB-lite"/>
    </source>
</evidence>
<protein>
    <recommendedName>
        <fullName evidence="4">Transaldolase</fullName>
    </recommendedName>
</protein>
<feature type="region of interest" description="Disordered" evidence="1">
    <location>
        <begin position="699"/>
        <end position="764"/>
    </location>
</feature>
<feature type="compositionally biased region" description="Polar residues" evidence="1">
    <location>
        <begin position="311"/>
        <end position="328"/>
    </location>
</feature>
<feature type="compositionally biased region" description="Polar residues" evidence="1">
    <location>
        <begin position="442"/>
        <end position="452"/>
    </location>
</feature>
<organism evidence="2 3">
    <name type="scientific">Cryptococcus tetragattii IND107</name>
    <dbReference type="NCBI Taxonomy" id="1296105"/>
    <lineage>
        <taxon>Eukaryota</taxon>
        <taxon>Fungi</taxon>
        <taxon>Dikarya</taxon>
        <taxon>Basidiomycota</taxon>
        <taxon>Agaricomycotina</taxon>
        <taxon>Tremellomycetes</taxon>
        <taxon>Tremellales</taxon>
        <taxon>Cryptococcaceae</taxon>
        <taxon>Cryptococcus</taxon>
        <taxon>Cryptococcus gattii species complex</taxon>
    </lineage>
</organism>
<feature type="compositionally biased region" description="Basic and acidic residues" evidence="1">
    <location>
        <begin position="479"/>
        <end position="491"/>
    </location>
</feature>
<feature type="region of interest" description="Disordered" evidence="1">
    <location>
        <begin position="1120"/>
        <end position="1329"/>
    </location>
</feature>
<gene>
    <name evidence="2" type="ORF">I308_106103</name>
</gene>
<comment type="caution">
    <text evidence="2">The sequence shown here is derived from an EMBL/GenBank/DDBJ whole genome shotgun (WGS) entry which is preliminary data.</text>
</comment>
<feature type="compositionally biased region" description="Polar residues" evidence="1">
    <location>
        <begin position="503"/>
        <end position="512"/>
    </location>
</feature>
<feature type="compositionally biased region" description="Low complexity" evidence="1">
    <location>
        <begin position="1195"/>
        <end position="1227"/>
    </location>
</feature>
<dbReference type="Proteomes" id="UP000054399">
    <property type="component" value="Unassembled WGS sequence"/>
</dbReference>
<feature type="compositionally biased region" description="Polar residues" evidence="1">
    <location>
        <begin position="609"/>
        <end position="632"/>
    </location>
</feature>
<feature type="region of interest" description="Disordered" evidence="1">
    <location>
        <begin position="876"/>
        <end position="918"/>
    </location>
</feature>
<feature type="compositionally biased region" description="Polar residues" evidence="1">
    <location>
        <begin position="1242"/>
        <end position="1272"/>
    </location>
</feature>
<feature type="compositionally biased region" description="Basic and acidic residues" evidence="1">
    <location>
        <begin position="722"/>
        <end position="731"/>
    </location>
</feature>
<feature type="compositionally biased region" description="Polar residues" evidence="1">
    <location>
        <begin position="129"/>
        <end position="153"/>
    </location>
</feature>
<feature type="region of interest" description="Disordered" evidence="1">
    <location>
        <begin position="175"/>
        <end position="684"/>
    </location>
</feature>
<evidence type="ECO:0000313" key="2">
    <source>
        <dbReference type="EMBL" id="KAL0241929.1"/>
    </source>
</evidence>
<dbReference type="EMBL" id="ATAM02000012">
    <property type="protein sequence ID" value="KAL0241929.1"/>
    <property type="molecule type" value="Genomic_DNA"/>
</dbReference>
<feature type="compositionally biased region" description="Low complexity" evidence="1">
    <location>
        <begin position="648"/>
        <end position="660"/>
    </location>
</feature>
<feature type="compositionally biased region" description="Polar residues" evidence="1">
    <location>
        <begin position="42"/>
        <end position="55"/>
    </location>
</feature>
<feature type="compositionally biased region" description="Basic and acidic residues" evidence="1">
    <location>
        <begin position="1356"/>
        <end position="1388"/>
    </location>
</feature>
<dbReference type="GeneID" id="91992958"/>
<feature type="region of interest" description="Disordered" evidence="1">
    <location>
        <begin position="828"/>
        <end position="848"/>
    </location>
</feature>